<organism evidence="4 5">
    <name type="scientific">Oceaniferula marina</name>
    <dbReference type="NCBI Taxonomy" id="2748318"/>
    <lineage>
        <taxon>Bacteria</taxon>
        <taxon>Pseudomonadati</taxon>
        <taxon>Verrucomicrobiota</taxon>
        <taxon>Verrucomicrobiia</taxon>
        <taxon>Verrucomicrobiales</taxon>
        <taxon>Verrucomicrobiaceae</taxon>
        <taxon>Oceaniferula</taxon>
    </lineage>
</organism>
<evidence type="ECO:0000256" key="3">
    <source>
        <dbReference type="ARBA" id="ARBA00022842"/>
    </source>
</evidence>
<evidence type="ECO:0000256" key="2">
    <source>
        <dbReference type="ARBA" id="ARBA00022801"/>
    </source>
</evidence>
<accession>A0A851GG82</accession>
<keyword evidence="1" id="KW-0479">Metal-binding</keyword>
<keyword evidence="2 4" id="KW-0378">Hydrolase</keyword>
<dbReference type="InterPro" id="IPR023214">
    <property type="entry name" value="HAD_sf"/>
</dbReference>
<sequence length="251" mass="28908">MTMETPDRGYALFDLDQTLIPWDTQLLFCDFILKRMPWRRFYLLIFLPFLSLHKILGSEGMKRVFLNYLWGMTPAELDQLAEEFVDQHYPDSFYPEMLEVLEQQKQQGRITVLSSASPEIWVKPIAKRLGFDFYFGTTLETAPRVRLFPDIIGGNNKSENKIVKMRSILPEGFAPEAGTPLPDSHGFSDSHVDLPMLNICESASMVHPTDKLRAAGEPRGWKTYTPERPTTGKREFAFACIRQALGIYHQR</sequence>
<dbReference type="EMBL" id="JACBAZ010000004">
    <property type="protein sequence ID" value="NWK56523.1"/>
    <property type="molecule type" value="Genomic_DNA"/>
</dbReference>
<dbReference type="Pfam" id="PF12710">
    <property type="entry name" value="HAD"/>
    <property type="match status" value="1"/>
</dbReference>
<dbReference type="PANTHER" id="PTHR43344">
    <property type="entry name" value="PHOSPHOSERINE PHOSPHATASE"/>
    <property type="match status" value="1"/>
</dbReference>
<dbReference type="GO" id="GO:0016787">
    <property type="term" value="F:hydrolase activity"/>
    <property type="evidence" value="ECO:0007669"/>
    <property type="project" value="UniProtKB-KW"/>
</dbReference>
<keyword evidence="5" id="KW-1185">Reference proteome</keyword>
<dbReference type="Proteomes" id="UP000557872">
    <property type="component" value="Unassembled WGS sequence"/>
</dbReference>
<dbReference type="InterPro" id="IPR036412">
    <property type="entry name" value="HAD-like_sf"/>
</dbReference>
<dbReference type="GO" id="GO:0046872">
    <property type="term" value="F:metal ion binding"/>
    <property type="evidence" value="ECO:0007669"/>
    <property type="project" value="UniProtKB-KW"/>
</dbReference>
<dbReference type="Gene3D" id="3.40.50.1000">
    <property type="entry name" value="HAD superfamily/HAD-like"/>
    <property type="match status" value="1"/>
</dbReference>
<dbReference type="InterPro" id="IPR050582">
    <property type="entry name" value="HAD-like_SerB"/>
</dbReference>
<dbReference type="PANTHER" id="PTHR43344:SF13">
    <property type="entry name" value="PHOSPHATASE RV3661-RELATED"/>
    <property type="match status" value="1"/>
</dbReference>
<proteinExistence type="predicted"/>
<name>A0A851GG82_9BACT</name>
<protein>
    <submittedName>
        <fullName evidence="4">Haloacid dehalogenase-like hydrolase</fullName>
    </submittedName>
</protein>
<comment type="caution">
    <text evidence="4">The sequence shown here is derived from an EMBL/GenBank/DDBJ whole genome shotgun (WGS) entry which is preliminary data.</text>
</comment>
<reference evidence="4 5" key="1">
    <citation type="submission" date="2020-07" db="EMBL/GenBank/DDBJ databases">
        <title>Roseicoccus Jingziensis gen. nov., sp. nov., isolated from coastal seawater.</title>
        <authorList>
            <person name="Feng X."/>
        </authorList>
    </citation>
    <scope>NUCLEOTIDE SEQUENCE [LARGE SCALE GENOMIC DNA]</scope>
    <source>
        <strain evidence="4 5">N1E253</strain>
    </source>
</reference>
<evidence type="ECO:0000256" key="1">
    <source>
        <dbReference type="ARBA" id="ARBA00022723"/>
    </source>
</evidence>
<dbReference type="NCBIfam" id="TIGR01488">
    <property type="entry name" value="HAD-SF-IB"/>
    <property type="match status" value="1"/>
</dbReference>
<evidence type="ECO:0000313" key="5">
    <source>
        <dbReference type="Proteomes" id="UP000557872"/>
    </source>
</evidence>
<keyword evidence="3" id="KW-0460">Magnesium</keyword>
<dbReference type="Gene3D" id="1.20.1440.100">
    <property type="entry name" value="SG protein - dephosphorylation function"/>
    <property type="match status" value="1"/>
</dbReference>
<dbReference type="RefSeq" id="WP_178933292.1">
    <property type="nucleotide sequence ID" value="NZ_JACBAZ010000004.1"/>
</dbReference>
<dbReference type="AlphaFoldDB" id="A0A851GG82"/>
<dbReference type="InterPro" id="IPR006385">
    <property type="entry name" value="HAD_hydro_SerB1"/>
</dbReference>
<evidence type="ECO:0000313" key="4">
    <source>
        <dbReference type="EMBL" id="NWK56523.1"/>
    </source>
</evidence>
<dbReference type="SUPFAM" id="SSF56784">
    <property type="entry name" value="HAD-like"/>
    <property type="match status" value="1"/>
</dbReference>
<gene>
    <name evidence="4" type="ORF">HW115_12955</name>
</gene>
<dbReference type="NCBIfam" id="TIGR01490">
    <property type="entry name" value="HAD-SF-IB-hyp1"/>
    <property type="match status" value="1"/>
</dbReference>